<reference evidence="2" key="1">
    <citation type="submission" date="2016-12" db="EMBL/GenBank/DDBJ databases">
        <authorList>
            <person name="Brunel B."/>
        </authorList>
    </citation>
    <scope>NUCLEOTIDE SEQUENCE [LARGE SCALE GENOMIC DNA]</scope>
</reference>
<sequence>MRAEARRRGGGGGWHRPVEYSWEGVALMAKPQWVIRLEC</sequence>
<evidence type="ECO:0000313" key="1">
    <source>
        <dbReference type="EMBL" id="SJM35141.1"/>
    </source>
</evidence>
<evidence type="ECO:0000313" key="2">
    <source>
        <dbReference type="Proteomes" id="UP000245698"/>
    </source>
</evidence>
<name>A0A2P9AVF5_9HYPH</name>
<organism evidence="1 2">
    <name type="scientific">Mesorhizobium delmotii</name>
    <dbReference type="NCBI Taxonomy" id="1631247"/>
    <lineage>
        <taxon>Bacteria</taxon>
        <taxon>Pseudomonadati</taxon>
        <taxon>Pseudomonadota</taxon>
        <taxon>Alphaproteobacteria</taxon>
        <taxon>Hyphomicrobiales</taxon>
        <taxon>Phyllobacteriaceae</taxon>
        <taxon>Mesorhizobium</taxon>
    </lineage>
</organism>
<protein>
    <submittedName>
        <fullName evidence="1">Uncharacterized protein</fullName>
    </submittedName>
</protein>
<gene>
    <name evidence="1" type="ORF">BQ8482_60152</name>
</gene>
<accession>A0A2P9AVF5</accession>
<dbReference type="AlphaFoldDB" id="A0A2P9AVF5"/>
<proteinExistence type="predicted"/>
<dbReference type="EMBL" id="FUIG01000070">
    <property type="protein sequence ID" value="SJM35141.1"/>
    <property type="molecule type" value="Genomic_DNA"/>
</dbReference>
<dbReference type="Proteomes" id="UP000245698">
    <property type="component" value="Unassembled WGS sequence"/>
</dbReference>
<keyword evidence="2" id="KW-1185">Reference proteome</keyword>